<sequence>MATPQLALDLALEPDYRPESFAVSEANAAALALVNRWPRWRMGHLVLTGPAGAGKTHLAHMWRQRTGASWVDRQDISAALKSIQRGASVVIEDGDQGVDELGLFHLLNRAAGDSGISVLLTGRLPARSWPIALPDLASRLSAAEAAVLQEPDDALLRQVLEKLFRDRRTPLSPGVLDYLLTRMERSVDFARLLVARLDNAALAGKSSVTRVLARDVLAGLSADSNPDQESGARS</sequence>
<dbReference type="RefSeq" id="WP_127565777.1">
    <property type="nucleotide sequence ID" value="NZ_BMFB01000002.1"/>
</dbReference>
<reference evidence="1 2" key="1">
    <citation type="submission" date="2016-12" db="EMBL/GenBank/DDBJ databases">
        <title>The genome of dimorphic prosthecate Glycocaulis alkaliphilus 6b-8t, isolated from crude oil dictates its adaptability in petroleum environments.</title>
        <authorList>
            <person name="Wu X.-L."/>
            <person name="Geng S."/>
        </authorList>
    </citation>
    <scope>NUCLEOTIDE SEQUENCE [LARGE SCALE GENOMIC DNA]</scope>
    <source>
        <strain evidence="1 2">6B-8</strain>
    </source>
</reference>
<evidence type="ECO:0000313" key="1">
    <source>
        <dbReference type="EMBL" id="AZU03379.1"/>
    </source>
</evidence>
<accession>A0A3T0E7U7</accession>
<dbReference type="GO" id="GO:0003688">
    <property type="term" value="F:DNA replication origin binding"/>
    <property type="evidence" value="ECO:0007669"/>
    <property type="project" value="TreeGrafter"/>
</dbReference>
<dbReference type="OrthoDB" id="7390113at2"/>
<protein>
    <submittedName>
        <fullName evidence="1">Uncharacterized protein</fullName>
    </submittedName>
</protein>
<keyword evidence="2" id="KW-1185">Reference proteome</keyword>
<dbReference type="Gene3D" id="3.40.50.300">
    <property type="entry name" value="P-loop containing nucleotide triphosphate hydrolases"/>
    <property type="match status" value="1"/>
</dbReference>
<name>A0A3T0E7U7_9PROT</name>
<evidence type="ECO:0000313" key="2">
    <source>
        <dbReference type="Proteomes" id="UP000286954"/>
    </source>
</evidence>
<dbReference type="GO" id="GO:0005886">
    <property type="term" value="C:plasma membrane"/>
    <property type="evidence" value="ECO:0007669"/>
    <property type="project" value="TreeGrafter"/>
</dbReference>
<dbReference type="Proteomes" id="UP000286954">
    <property type="component" value="Chromosome"/>
</dbReference>
<dbReference type="AlphaFoldDB" id="A0A3T0E7U7"/>
<dbReference type="PANTHER" id="PTHR30050:SF5">
    <property type="entry name" value="DNAA REGULATORY INACTIVATOR HDA"/>
    <property type="match status" value="1"/>
</dbReference>
<dbReference type="PANTHER" id="PTHR30050">
    <property type="entry name" value="CHROMOSOMAL REPLICATION INITIATOR PROTEIN DNAA"/>
    <property type="match status" value="1"/>
</dbReference>
<dbReference type="EMBL" id="CP018911">
    <property type="protein sequence ID" value="AZU03379.1"/>
    <property type="molecule type" value="Genomic_DNA"/>
</dbReference>
<dbReference type="GO" id="GO:0006270">
    <property type="term" value="P:DNA replication initiation"/>
    <property type="evidence" value="ECO:0007669"/>
    <property type="project" value="TreeGrafter"/>
</dbReference>
<dbReference type="InterPro" id="IPR027417">
    <property type="entry name" value="P-loop_NTPase"/>
</dbReference>
<proteinExistence type="predicted"/>
<organism evidence="1 2">
    <name type="scientific">Glycocaulis alkaliphilus</name>
    <dbReference type="NCBI Taxonomy" id="1434191"/>
    <lineage>
        <taxon>Bacteria</taxon>
        <taxon>Pseudomonadati</taxon>
        <taxon>Pseudomonadota</taxon>
        <taxon>Alphaproteobacteria</taxon>
        <taxon>Maricaulales</taxon>
        <taxon>Maricaulaceae</taxon>
        <taxon>Glycocaulis</taxon>
    </lineage>
</organism>
<dbReference type="Gene3D" id="1.10.8.60">
    <property type="match status" value="1"/>
</dbReference>
<gene>
    <name evidence="1" type="ORF">X907_0835</name>
</gene>
<dbReference type="SUPFAM" id="SSF52540">
    <property type="entry name" value="P-loop containing nucleoside triphosphate hydrolases"/>
    <property type="match status" value="1"/>
</dbReference>
<dbReference type="KEGG" id="gak:X907_0835"/>